<dbReference type="AlphaFoldDB" id="A0A0G0I5M4"/>
<comment type="caution">
    <text evidence="2">The sequence shown here is derived from an EMBL/GenBank/DDBJ whole genome shotgun (WGS) entry which is preliminary data.</text>
</comment>
<organism evidence="2 3">
    <name type="scientific">Candidatus Woesebacteria bacterium GW2011_GWD1_38_10</name>
    <dbReference type="NCBI Taxonomy" id="1618592"/>
    <lineage>
        <taxon>Bacteria</taxon>
        <taxon>Candidatus Woeseibacteriota</taxon>
    </lineage>
</organism>
<protein>
    <submittedName>
        <fullName evidence="2">Uncharacterized protein</fullName>
    </submittedName>
</protein>
<name>A0A0G0I5M4_9BACT</name>
<dbReference type="Proteomes" id="UP000034366">
    <property type="component" value="Unassembled WGS sequence"/>
</dbReference>
<evidence type="ECO:0000256" key="1">
    <source>
        <dbReference type="SAM" id="MobiDB-lite"/>
    </source>
</evidence>
<sequence>MATKIKTKKTIKNKPVFTPSIPNTSIFGAGKFNPQLGKSQRFSNTSFRTQHKGG</sequence>
<proteinExistence type="predicted"/>
<reference evidence="2 3" key="1">
    <citation type="journal article" date="2015" name="Nature">
        <title>rRNA introns, odd ribosomes, and small enigmatic genomes across a large radiation of phyla.</title>
        <authorList>
            <person name="Brown C.T."/>
            <person name="Hug L.A."/>
            <person name="Thomas B.C."/>
            <person name="Sharon I."/>
            <person name="Castelle C.J."/>
            <person name="Singh A."/>
            <person name="Wilkins M.J."/>
            <person name="Williams K.H."/>
            <person name="Banfield J.F."/>
        </authorList>
    </citation>
    <scope>NUCLEOTIDE SEQUENCE [LARGE SCALE GENOMIC DNA]</scope>
</reference>
<dbReference type="EMBL" id="LBTW01000003">
    <property type="protein sequence ID" value="KKQ50598.1"/>
    <property type="molecule type" value="Genomic_DNA"/>
</dbReference>
<gene>
    <name evidence="2" type="ORF">US67_C0003G0014</name>
</gene>
<feature type="compositionally biased region" description="Polar residues" evidence="1">
    <location>
        <begin position="36"/>
        <end position="48"/>
    </location>
</feature>
<evidence type="ECO:0000313" key="2">
    <source>
        <dbReference type="EMBL" id="KKQ50598.1"/>
    </source>
</evidence>
<feature type="region of interest" description="Disordered" evidence="1">
    <location>
        <begin position="32"/>
        <end position="54"/>
    </location>
</feature>
<accession>A0A0G0I5M4</accession>
<evidence type="ECO:0000313" key="3">
    <source>
        <dbReference type="Proteomes" id="UP000034366"/>
    </source>
</evidence>